<name>V4AUK8_LOTGI</name>
<dbReference type="KEGG" id="lgi:LOTGIDRAFT_172839"/>
<dbReference type="Proteomes" id="UP000030746">
    <property type="component" value="Unassembled WGS sequence"/>
</dbReference>
<dbReference type="SUPFAM" id="SSF81296">
    <property type="entry name" value="E set domains"/>
    <property type="match status" value="1"/>
</dbReference>
<dbReference type="EMBL" id="KB200576">
    <property type="protein sequence ID" value="ESP01003.1"/>
    <property type="molecule type" value="Genomic_DNA"/>
</dbReference>
<protein>
    <recommendedName>
        <fullName evidence="1">NXPE C-terminal domain-containing protein</fullName>
    </recommendedName>
</protein>
<reference evidence="2 3" key="1">
    <citation type="journal article" date="2013" name="Nature">
        <title>Insights into bilaterian evolution from three spiralian genomes.</title>
        <authorList>
            <person name="Simakov O."/>
            <person name="Marletaz F."/>
            <person name="Cho S.J."/>
            <person name="Edsinger-Gonzales E."/>
            <person name="Havlak P."/>
            <person name="Hellsten U."/>
            <person name="Kuo D.H."/>
            <person name="Larsson T."/>
            <person name="Lv J."/>
            <person name="Arendt D."/>
            <person name="Savage R."/>
            <person name="Osoegawa K."/>
            <person name="de Jong P."/>
            <person name="Grimwood J."/>
            <person name="Chapman J.A."/>
            <person name="Shapiro H."/>
            <person name="Aerts A."/>
            <person name="Otillar R.P."/>
            <person name="Terry A.Y."/>
            <person name="Boore J.L."/>
            <person name="Grigoriev I.V."/>
            <person name="Lindberg D.R."/>
            <person name="Seaver E.C."/>
            <person name="Weisblat D.A."/>
            <person name="Putnam N.H."/>
            <person name="Rokhsar D.S."/>
        </authorList>
    </citation>
    <scope>NUCLEOTIDE SEQUENCE [LARGE SCALE GENOMIC DNA]</scope>
</reference>
<dbReference type="HOGENOM" id="CLU_022282_0_0_1"/>
<evidence type="ECO:0000313" key="2">
    <source>
        <dbReference type="EMBL" id="ESP01003.1"/>
    </source>
</evidence>
<feature type="domain" description="NXPE C-terminal" evidence="1">
    <location>
        <begin position="495"/>
        <end position="716"/>
    </location>
</feature>
<dbReference type="OrthoDB" id="8675562at2759"/>
<dbReference type="AlphaFoldDB" id="V4AUK8"/>
<organism evidence="2 3">
    <name type="scientific">Lottia gigantea</name>
    <name type="common">Giant owl limpet</name>
    <dbReference type="NCBI Taxonomy" id="225164"/>
    <lineage>
        <taxon>Eukaryota</taxon>
        <taxon>Metazoa</taxon>
        <taxon>Spiralia</taxon>
        <taxon>Lophotrochozoa</taxon>
        <taxon>Mollusca</taxon>
        <taxon>Gastropoda</taxon>
        <taxon>Patellogastropoda</taxon>
        <taxon>Lottioidea</taxon>
        <taxon>Lottiidae</taxon>
        <taxon>Lottia</taxon>
    </lineage>
</organism>
<dbReference type="InterPro" id="IPR057106">
    <property type="entry name" value="NXPE4_C"/>
</dbReference>
<dbReference type="PANTHER" id="PTHR16165:SF5">
    <property type="entry name" value="NXPE FAMILY MEMBER 3"/>
    <property type="match status" value="1"/>
</dbReference>
<dbReference type="InterPro" id="IPR014756">
    <property type="entry name" value="Ig_E-set"/>
</dbReference>
<evidence type="ECO:0000313" key="3">
    <source>
        <dbReference type="Proteomes" id="UP000030746"/>
    </source>
</evidence>
<dbReference type="RefSeq" id="XP_009048268.1">
    <property type="nucleotide sequence ID" value="XM_009050020.1"/>
</dbReference>
<evidence type="ECO:0000259" key="1">
    <source>
        <dbReference type="Pfam" id="PF24536"/>
    </source>
</evidence>
<keyword evidence="3" id="KW-1185">Reference proteome</keyword>
<sequence length="717" mass="82397">MHGNEMSCTSYCCALVNTDKQCVDQGTVIGVGNGTGVAAPQKKLASDSRQRCSESYIKIFGPRLNTDGKIGESPSTVSYKKPGKNRIEEIQIKANSDKSTLNMFNKEQKTERPNDGPTKRVNKIKEVSNSITKTQEMKEKQFKPNSPRPRTFEIIKNRKTSELFKEIDSQESKTFSLKPSHCVVLNRKSCVGPKHHQLIGKNQKVTREDACYPVEVTLKPLGRFVNELILPKHDMHPFELETLYDPDFVDLNQTASVTNSVAVLLEPQKLFRVGDVIKVRIDLFNGSGKRRRIGGDDVRVWMKSKGEYSRVNGYVTDLKNGSYVANFNALWEGESTIYGTLPNTREAIASMFKWYRQYKSLYYYLGYFEKGNVKELTMCSAFSQIPGYDVVCNFTAINFNHQFYCGCPQQQSLTCSHFVSLSDLDYTYIALTKAEFSYFNRDVTFRPFKSKTKLKVFKGNNNPRANLRNCSELPVRETWDIKTPPGYYSGRELKPLKCENRLNDDSINQCLRNTTLFLYGDSTIRSWYSVLLKRYKCTIKVEGYKWYFYSECHKKEINSTLIWAPQSFPFLLGGVGDSGNLKLKSVEIYLNEIPSNSKTIFVIHLYAHFIRQHYSVFRNHIRSLKIPLRDALKRNKGLKIAIKGPHIFYATVCPTAINDYFGKLYTDIILTELAEFKDSVWFLNYWDTTTAIENVQLHPGEFVVEEDIRYLLGFVCR</sequence>
<dbReference type="PANTHER" id="PTHR16165">
    <property type="entry name" value="NXPE FAMILY MEMBER"/>
    <property type="match status" value="1"/>
</dbReference>
<dbReference type="Pfam" id="PF24536">
    <property type="entry name" value="NXPE4_C"/>
    <property type="match status" value="1"/>
</dbReference>
<dbReference type="CTD" id="20242202"/>
<proteinExistence type="predicted"/>
<dbReference type="OMA" id="KIFIYRI"/>
<dbReference type="GeneID" id="20242202"/>
<accession>V4AUK8</accession>
<gene>
    <name evidence="2" type="ORF">LOTGIDRAFT_172839</name>
</gene>